<evidence type="ECO:0000256" key="9">
    <source>
        <dbReference type="PIRSR" id="PIRSR001174-2"/>
    </source>
</evidence>
<dbReference type="GO" id="GO:0016887">
    <property type="term" value="F:ATP hydrolysis activity"/>
    <property type="evidence" value="ECO:0007669"/>
    <property type="project" value="InterPro"/>
</dbReference>
<dbReference type="Gene3D" id="1.20.5.5270">
    <property type="match status" value="1"/>
</dbReference>
<dbReference type="Gene3D" id="1.20.58.1480">
    <property type="match status" value="1"/>
</dbReference>
<dbReference type="InterPro" id="IPR054594">
    <property type="entry name" value="Lon_lid"/>
</dbReference>
<evidence type="ECO:0000313" key="17">
    <source>
        <dbReference type="Proteomes" id="UP000243579"/>
    </source>
</evidence>
<dbReference type="Proteomes" id="UP000243579">
    <property type="component" value="Unassembled WGS sequence"/>
</dbReference>
<dbReference type="STRING" id="1202772.A0A1V9YG85"/>
<protein>
    <recommendedName>
        <fullName evidence="7 12">Lon protease homolog</fullName>
        <ecNumber evidence="7 12">3.4.21.-</ecNumber>
    </recommendedName>
</protein>
<gene>
    <name evidence="16" type="ORF">ACHHYP_12980</name>
</gene>
<dbReference type="Pfam" id="PF05362">
    <property type="entry name" value="Lon_C"/>
    <property type="match status" value="1"/>
</dbReference>
<evidence type="ECO:0000256" key="5">
    <source>
        <dbReference type="ARBA" id="ARBA00022840"/>
    </source>
</evidence>
<dbReference type="InterPro" id="IPR008269">
    <property type="entry name" value="Lon_proteolytic"/>
</dbReference>
<dbReference type="InterPro" id="IPR003111">
    <property type="entry name" value="Lon_prtase_N"/>
</dbReference>
<keyword evidence="4 7" id="KW-0720">Serine protease</keyword>
<dbReference type="GO" id="GO:0006508">
    <property type="term" value="P:proteolysis"/>
    <property type="evidence" value="ECO:0007669"/>
    <property type="project" value="UniProtKB-KW"/>
</dbReference>
<evidence type="ECO:0000256" key="4">
    <source>
        <dbReference type="ARBA" id="ARBA00022825"/>
    </source>
</evidence>
<evidence type="ECO:0000256" key="1">
    <source>
        <dbReference type="ARBA" id="ARBA00022670"/>
    </source>
</evidence>
<feature type="domain" description="Lon proteolytic" evidence="14">
    <location>
        <begin position="588"/>
        <end position="767"/>
    </location>
</feature>
<dbReference type="OrthoDB" id="2411602at2759"/>
<dbReference type="AlphaFoldDB" id="A0A1V9YG85"/>
<dbReference type="EMBL" id="JNBR01001836">
    <property type="protein sequence ID" value="OQR84755.1"/>
    <property type="molecule type" value="Genomic_DNA"/>
</dbReference>
<dbReference type="SUPFAM" id="SSF52540">
    <property type="entry name" value="P-loop containing nucleoside triphosphate hydrolases"/>
    <property type="match status" value="1"/>
</dbReference>
<dbReference type="InterPro" id="IPR015947">
    <property type="entry name" value="PUA-like_sf"/>
</dbReference>
<dbReference type="PANTHER" id="PTHR10046">
    <property type="entry name" value="ATP DEPENDENT LON PROTEASE FAMILY MEMBER"/>
    <property type="match status" value="1"/>
</dbReference>
<dbReference type="Pfam" id="PF02190">
    <property type="entry name" value="LON_substr_bdg"/>
    <property type="match status" value="1"/>
</dbReference>
<proteinExistence type="inferred from homology"/>
<dbReference type="InterPro" id="IPR020568">
    <property type="entry name" value="Ribosomal_Su5_D2-typ_SF"/>
</dbReference>
<name>A0A1V9YG85_ACHHY</name>
<dbReference type="InterPro" id="IPR003959">
    <property type="entry name" value="ATPase_AAA_core"/>
</dbReference>
<dbReference type="InterPro" id="IPR027417">
    <property type="entry name" value="P-loop_NTPase"/>
</dbReference>
<dbReference type="Gene3D" id="1.10.8.60">
    <property type="match status" value="1"/>
</dbReference>
<keyword evidence="1 7" id="KW-0645">Protease</keyword>
<accession>A0A1V9YG85</accession>
<evidence type="ECO:0000256" key="2">
    <source>
        <dbReference type="ARBA" id="ARBA00022741"/>
    </source>
</evidence>
<dbReference type="InterPro" id="IPR014721">
    <property type="entry name" value="Ribsml_uS5_D2-typ_fold_subgr"/>
</dbReference>
<evidence type="ECO:0000259" key="15">
    <source>
        <dbReference type="PROSITE" id="PS51787"/>
    </source>
</evidence>
<reference evidence="16 17" key="1">
    <citation type="journal article" date="2014" name="Genome Biol. Evol.">
        <title>The secreted proteins of Achlya hypogyna and Thraustotheca clavata identify the ancestral oomycete secretome and reveal gene acquisitions by horizontal gene transfer.</title>
        <authorList>
            <person name="Misner I."/>
            <person name="Blouin N."/>
            <person name="Leonard G."/>
            <person name="Richards T.A."/>
            <person name="Lane C.E."/>
        </authorList>
    </citation>
    <scope>NUCLEOTIDE SEQUENCE [LARGE SCALE GENOMIC DNA]</scope>
    <source>
        <strain evidence="16 17">ATCC 48635</strain>
    </source>
</reference>
<dbReference type="Gene3D" id="3.40.50.300">
    <property type="entry name" value="P-loop containing nucleotide triphosphate hydrolases"/>
    <property type="match status" value="1"/>
</dbReference>
<dbReference type="GO" id="GO:0004252">
    <property type="term" value="F:serine-type endopeptidase activity"/>
    <property type="evidence" value="ECO:0007669"/>
    <property type="project" value="UniProtKB-UniRule"/>
</dbReference>
<dbReference type="InterPro" id="IPR008268">
    <property type="entry name" value="Peptidase_S16_AS"/>
</dbReference>
<dbReference type="PIRSF" id="PIRSF001174">
    <property type="entry name" value="Lon_proteas"/>
    <property type="match status" value="1"/>
</dbReference>
<dbReference type="InterPro" id="IPR003593">
    <property type="entry name" value="AAA+_ATPase"/>
</dbReference>
<dbReference type="SMART" id="SM00382">
    <property type="entry name" value="AAA"/>
    <property type="match status" value="1"/>
</dbReference>
<dbReference type="SUPFAM" id="SSF88697">
    <property type="entry name" value="PUA domain-like"/>
    <property type="match status" value="1"/>
</dbReference>
<dbReference type="PROSITE" id="PS51787">
    <property type="entry name" value="LON_N"/>
    <property type="match status" value="1"/>
</dbReference>
<feature type="binding site" evidence="9">
    <location>
        <begin position="350"/>
        <end position="357"/>
    </location>
    <ligand>
        <name>ATP</name>
        <dbReference type="ChEBI" id="CHEBI:30616"/>
    </ligand>
</feature>
<dbReference type="GO" id="GO:0004176">
    <property type="term" value="F:ATP-dependent peptidase activity"/>
    <property type="evidence" value="ECO:0007669"/>
    <property type="project" value="UniProtKB-UniRule"/>
</dbReference>
<dbReference type="GO" id="GO:0005524">
    <property type="term" value="F:ATP binding"/>
    <property type="evidence" value="ECO:0007669"/>
    <property type="project" value="UniProtKB-KW"/>
</dbReference>
<comment type="caution">
    <text evidence="16">The sequence shown here is derived from an EMBL/GenBank/DDBJ whole genome shotgun (WGS) entry which is preliminary data.</text>
</comment>
<evidence type="ECO:0000313" key="16">
    <source>
        <dbReference type="EMBL" id="OQR84755.1"/>
    </source>
</evidence>
<feature type="region of interest" description="Disordered" evidence="13">
    <location>
        <begin position="214"/>
        <end position="239"/>
    </location>
</feature>
<dbReference type="FunFam" id="3.40.50.300:FF:000021">
    <property type="entry name" value="Lon protease homolog"/>
    <property type="match status" value="1"/>
</dbReference>
<evidence type="ECO:0000256" key="11">
    <source>
        <dbReference type="RuleBase" id="RU000591"/>
    </source>
</evidence>
<keyword evidence="17" id="KW-1185">Reference proteome</keyword>
<evidence type="ECO:0000256" key="7">
    <source>
        <dbReference type="PIRNR" id="PIRNR001174"/>
    </source>
</evidence>
<dbReference type="InterPro" id="IPR004815">
    <property type="entry name" value="Lon_bac/euk-typ"/>
</dbReference>
<evidence type="ECO:0000256" key="10">
    <source>
        <dbReference type="PROSITE-ProRule" id="PRU01122"/>
    </source>
</evidence>
<comment type="similarity">
    <text evidence="7 10 11">Belongs to the peptidase S16 family.</text>
</comment>
<evidence type="ECO:0000256" key="6">
    <source>
        <dbReference type="ARBA" id="ARBA00050665"/>
    </source>
</evidence>
<dbReference type="PROSITE" id="PS01046">
    <property type="entry name" value="LON_SER"/>
    <property type="match status" value="1"/>
</dbReference>
<dbReference type="SMART" id="SM00464">
    <property type="entry name" value="LON"/>
    <property type="match status" value="1"/>
</dbReference>
<organism evidence="16 17">
    <name type="scientific">Achlya hypogyna</name>
    <name type="common">Oomycete</name>
    <name type="synonym">Protoachlya hypogyna</name>
    <dbReference type="NCBI Taxonomy" id="1202772"/>
    <lineage>
        <taxon>Eukaryota</taxon>
        <taxon>Sar</taxon>
        <taxon>Stramenopiles</taxon>
        <taxon>Oomycota</taxon>
        <taxon>Saprolegniomycetes</taxon>
        <taxon>Saprolegniales</taxon>
        <taxon>Achlyaceae</taxon>
        <taxon>Achlya</taxon>
    </lineage>
</organism>
<dbReference type="InterPro" id="IPR046336">
    <property type="entry name" value="Lon_prtase_N_sf"/>
</dbReference>
<feature type="active site" evidence="8 10">
    <location>
        <position position="675"/>
    </location>
</feature>
<dbReference type="InterPro" id="IPR027065">
    <property type="entry name" value="Lon_Prtase"/>
</dbReference>
<dbReference type="GO" id="GO:0030163">
    <property type="term" value="P:protein catabolic process"/>
    <property type="evidence" value="ECO:0007669"/>
    <property type="project" value="InterPro"/>
</dbReference>
<dbReference type="Gene3D" id="2.30.130.40">
    <property type="entry name" value="LON domain-like"/>
    <property type="match status" value="1"/>
</dbReference>
<evidence type="ECO:0000256" key="3">
    <source>
        <dbReference type="ARBA" id="ARBA00022801"/>
    </source>
</evidence>
<evidence type="ECO:0000256" key="12">
    <source>
        <dbReference type="RuleBase" id="RU000592"/>
    </source>
</evidence>
<evidence type="ECO:0000256" key="8">
    <source>
        <dbReference type="PIRSR" id="PIRSR001174-1"/>
    </source>
</evidence>
<dbReference type="SUPFAM" id="SSF54211">
    <property type="entry name" value="Ribosomal protein S5 domain 2-like"/>
    <property type="match status" value="1"/>
</dbReference>
<dbReference type="Pfam" id="PF22667">
    <property type="entry name" value="Lon_lid"/>
    <property type="match status" value="1"/>
</dbReference>
<keyword evidence="3 7" id="KW-0378">Hydrolase</keyword>
<feature type="domain" description="Lon N-terminal" evidence="15">
    <location>
        <begin position="6"/>
        <end position="213"/>
    </location>
</feature>
<feature type="active site" evidence="8 10">
    <location>
        <position position="718"/>
    </location>
</feature>
<dbReference type="PRINTS" id="PR00830">
    <property type="entry name" value="ENDOLAPTASE"/>
</dbReference>
<sequence>MRASPSPILTIRDAVLFPGAYLRVSVGRESSLRLVQETLWKSFHASLESAPIAPVHVGVFTEHKDTSDTYVLGNVGTLARVVQLQRTKKYRNRAHEYEYSMLVQGLSRVEIIETLQTAPFIMASIATVEDTYDAASLTELVALIRSNFSLSKKMQLPRVNTADEADVVAKISAWLDMLSAHVQGSPAQKQALLSTSDVGERLNKLVALVQGPTSRALVSSRNPSPPRQVDDDDMDTDENDTKLLTKKLSELQSVLPPPTFKLLSRELKRLMRMTPQQPEHHVVQQYLEFMLDLPWQSAVPPALDMATVQAQLDADHYGMQLIKTRLVEYMAVRQLQDSAQRKGLILCLVGPPGVGKTSLAQSMATATGRPLERLALGGVCDETEIRGHRKTYVGAMAGSVLSALRRAQSSHALVVLDEIDKLGSRHASGASSVSHALLEVLDPHQNHAFTDHYASAPFDLSHVLFVATANSVETIPRPLLDRMELLHLEGYTLEEKVAIATQYIVPRQVRQHGLPAPVVFADGALPYVIAHHTREAGVRDLERKIAAVCRHLAVLVVQKKELPATLSVELLASVLGPDSVHDEVALRSGVAGVATGLAWTPVGGAILFVEATALRGATTAPLGLQLTGALGDVMKESAQLALTWLRGYLPPGRLDGISEFHLHFPHGATPKDGPSAGIAIVCALVSVVTQQVVPVDVAMTGEITLRGVVLPVGGVPQKLQAAKRAGIARVLLPAANKAEGDEWGPKLGLEVTYVSDLLAVLDTVFGTAAVVRSRL</sequence>
<dbReference type="Pfam" id="PF00004">
    <property type="entry name" value="AAA"/>
    <property type="match status" value="1"/>
</dbReference>
<evidence type="ECO:0000256" key="13">
    <source>
        <dbReference type="SAM" id="MobiDB-lite"/>
    </source>
</evidence>
<evidence type="ECO:0000259" key="14">
    <source>
        <dbReference type="PROSITE" id="PS51786"/>
    </source>
</evidence>
<dbReference type="Gene3D" id="3.30.230.10">
    <property type="match status" value="1"/>
</dbReference>
<keyword evidence="5 7" id="KW-0067">ATP-binding</keyword>
<comment type="catalytic activity">
    <reaction evidence="6">
        <text>Hydrolysis of proteins in presence of ATP.</text>
        <dbReference type="EC" id="3.4.21.53"/>
    </reaction>
</comment>
<dbReference type="PROSITE" id="PS51786">
    <property type="entry name" value="LON_PROTEOLYTIC"/>
    <property type="match status" value="1"/>
</dbReference>
<dbReference type="EC" id="3.4.21.-" evidence="7 12"/>
<keyword evidence="2 7" id="KW-0547">Nucleotide-binding</keyword>